<dbReference type="Proteomes" id="UP000027238">
    <property type="component" value="Unassembled WGS sequence"/>
</dbReference>
<evidence type="ECO:0000313" key="2">
    <source>
        <dbReference type="EMBL" id="KDN66779.1"/>
    </source>
</evidence>
<proteinExistence type="predicted"/>
<evidence type="ECO:0000313" key="3">
    <source>
        <dbReference type="Proteomes" id="UP000027238"/>
    </source>
</evidence>
<comment type="caution">
    <text evidence="2">The sequence shown here is derived from an EMBL/GenBank/DDBJ whole genome shotgun (WGS) entry which is preliminary data.</text>
</comment>
<gene>
    <name evidence="2" type="ORF">CSUB01_12371</name>
</gene>
<protein>
    <submittedName>
        <fullName evidence="2">Uncharacterized protein</fullName>
    </submittedName>
</protein>
<dbReference type="EMBL" id="JMSE01000890">
    <property type="protein sequence ID" value="KDN66779.1"/>
    <property type="molecule type" value="Genomic_DNA"/>
</dbReference>
<keyword evidence="3" id="KW-1185">Reference proteome</keyword>
<feature type="region of interest" description="Disordered" evidence="1">
    <location>
        <begin position="36"/>
        <end position="90"/>
    </location>
</feature>
<dbReference type="AlphaFoldDB" id="A0A066XGL5"/>
<evidence type="ECO:0000256" key="1">
    <source>
        <dbReference type="SAM" id="MobiDB-lite"/>
    </source>
</evidence>
<feature type="compositionally biased region" description="Polar residues" evidence="1">
    <location>
        <begin position="74"/>
        <end position="90"/>
    </location>
</feature>
<dbReference type="HOGENOM" id="CLU_1740422_0_0_1"/>
<accession>A0A066XGL5</accession>
<sequence length="150" mass="16589">MANDGDSSRFRIKPTCKLFSKVRDLVVRCQETDQSSKGLTTPIAPTHQRRYLARSPSTSKVGTCPQGPARTRCRSQYSSAKHSLTTSRTPDTSKARVCLHQLKLLFLVFQALSLSTDGPCRQPTERRGSDGLCWGCRKSRASTSAAADRR</sequence>
<name>A0A066XGL5_COLSU</name>
<organism evidence="2 3">
    <name type="scientific">Colletotrichum sublineola</name>
    <name type="common">Sorghum anthracnose fungus</name>
    <dbReference type="NCBI Taxonomy" id="1173701"/>
    <lineage>
        <taxon>Eukaryota</taxon>
        <taxon>Fungi</taxon>
        <taxon>Dikarya</taxon>
        <taxon>Ascomycota</taxon>
        <taxon>Pezizomycotina</taxon>
        <taxon>Sordariomycetes</taxon>
        <taxon>Hypocreomycetidae</taxon>
        <taxon>Glomerellales</taxon>
        <taxon>Glomerellaceae</taxon>
        <taxon>Colletotrichum</taxon>
        <taxon>Colletotrichum graminicola species complex</taxon>
    </lineage>
</organism>
<reference evidence="3" key="1">
    <citation type="journal article" date="2014" name="Genome Announc.">
        <title>Draft genome sequence of Colletotrichum sublineola, a destructive pathogen of cultivated sorghum.</title>
        <authorList>
            <person name="Baroncelli R."/>
            <person name="Sanz-Martin J.M."/>
            <person name="Rech G.E."/>
            <person name="Sukno S.A."/>
            <person name="Thon M.R."/>
        </authorList>
    </citation>
    <scope>NUCLEOTIDE SEQUENCE [LARGE SCALE GENOMIC DNA]</scope>
    <source>
        <strain evidence="3">TX430BB</strain>
    </source>
</reference>